<protein>
    <submittedName>
        <fullName evidence="2">Uncharacterized protein</fullName>
    </submittedName>
</protein>
<evidence type="ECO:0000313" key="2">
    <source>
        <dbReference type="EMBL" id="KAL3425216.1"/>
    </source>
</evidence>
<dbReference type="EMBL" id="JBFCZG010000003">
    <property type="protein sequence ID" value="KAL3425216.1"/>
    <property type="molecule type" value="Genomic_DNA"/>
</dbReference>
<organism evidence="2 3">
    <name type="scientific">Phlyctema vagabunda</name>
    <dbReference type="NCBI Taxonomy" id="108571"/>
    <lineage>
        <taxon>Eukaryota</taxon>
        <taxon>Fungi</taxon>
        <taxon>Dikarya</taxon>
        <taxon>Ascomycota</taxon>
        <taxon>Pezizomycotina</taxon>
        <taxon>Leotiomycetes</taxon>
        <taxon>Helotiales</taxon>
        <taxon>Dermateaceae</taxon>
        <taxon>Phlyctema</taxon>
    </lineage>
</organism>
<accession>A0ABR4PPK1</accession>
<feature type="region of interest" description="Disordered" evidence="1">
    <location>
        <begin position="1"/>
        <end position="38"/>
    </location>
</feature>
<reference evidence="2 3" key="1">
    <citation type="submission" date="2024-06" db="EMBL/GenBank/DDBJ databases">
        <title>Complete genome of Phlyctema vagabunda strain 19-DSS-EL-015.</title>
        <authorList>
            <person name="Fiorenzani C."/>
        </authorList>
    </citation>
    <scope>NUCLEOTIDE SEQUENCE [LARGE SCALE GENOMIC DNA]</scope>
    <source>
        <strain evidence="2 3">19-DSS-EL-015</strain>
    </source>
</reference>
<gene>
    <name evidence="2" type="ORF">PVAG01_04497</name>
</gene>
<feature type="region of interest" description="Disordered" evidence="1">
    <location>
        <begin position="102"/>
        <end position="130"/>
    </location>
</feature>
<evidence type="ECO:0000313" key="3">
    <source>
        <dbReference type="Proteomes" id="UP001629113"/>
    </source>
</evidence>
<name>A0ABR4PPK1_9HELO</name>
<dbReference type="Proteomes" id="UP001629113">
    <property type="component" value="Unassembled WGS sequence"/>
</dbReference>
<keyword evidence="3" id="KW-1185">Reference proteome</keyword>
<sequence>MSTQAARKSTSPSPQMTDSPKFNSQRASKRFSTYSEAPTVNTVKTSFTSESAQQEITDIEEGLEKLENQKLMNQRFAISEEKTENLNKLALGAKLERALGRRMGGQDAVMRKKVVDTASPVPQTEKETTA</sequence>
<comment type="caution">
    <text evidence="2">The sequence shown here is derived from an EMBL/GenBank/DDBJ whole genome shotgun (WGS) entry which is preliminary data.</text>
</comment>
<evidence type="ECO:0000256" key="1">
    <source>
        <dbReference type="SAM" id="MobiDB-lite"/>
    </source>
</evidence>
<proteinExistence type="predicted"/>